<evidence type="ECO:0008006" key="3">
    <source>
        <dbReference type="Google" id="ProtNLM"/>
    </source>
</evidence>
<dbReference type="VEuPathDB" id="VectorBase:HLOH_053878"/>
<evidence type="ECO:0000313" key="2">
    <source>
        <dbReference type="Proteomes" id="UP000821853"/>
    </source>
</evidence>
<organism evidence="1 2">
    <name type="scientific">Haemaphysalis longicornis</name>
    <name type="common">Bush tick</name>
    <dbReference type="NCBI Taxonomy" id="44386"/>
    <lineage>
        <taxon>Eukaryota</taxon>
        <taxon>Metazoa</taxon>
        <taxon>Ecdysozoa</taxon>
        <taxon>Arthropoda</taxon>
        <taxon>Chelicerata</taxon>
        <taxon>Arachnida</taxon>
        <taxon>Acari</taxon>
        <taxon>Parasitiformes</taxon>
        <taxon>Ixodida</taxon>
        <taxon>Ixodoidea</taxon>
        <taxon>Ixodidae</taxon>
        <taxon>Haemaphysalinae</taxon>
        <taxon>Haemaphysalis</taxon>
    </lineage>
</organism>
<dbReference type="OrthoDB" id="6509628at2759"/>
<comment type="caution">
    <text evidence="1">The sequence shown here is derived from an EMBL/GenBank/DDBJ whole genome shotgun (WGS) entry which is preliminary data.</text>
</comment>
<accession>A0A9J6G977</accession>
<proteinExistence type="predicted"/>
<keyword evidence="2" id="KW-1185">Reference proteome</keyword>
<protein>
    <recommendedName>
        <fullName evidence="3">SAP domain-containing protein</fullName>
    </recommendedName>
</protein>
<dbReference type="Proteomes" id="UP000821853">
    <property type="component" value="Chromosome 3"/>
</dbReference>
<gene>
    <name evidence="1" type="ORF">HPB48_009320</name>
</gene>
<dbReference type="EMBL" id="JABSTR010000005">
    <property type="protein sequence ID" value="KAH9371273.1"/>
    <property type="molecule type" value="Genomic_DNA"/>
</dbReference>
<evidence type="ECO:0000313" key="1">
    <source>
        <dbReference type="EMBL" id="KAH9371273.1"/>
    </source>
</evidence>
<dbReference type="AlphaFoldDB" id="A0A9J6G977"/>
<sequence length="195" mass="21086">MPLERPSLYSQPSHLAEPLCGHGAMQVRQHSNIVVQHPVRHLVFLAGTFRAVRSLASLYTSACAGCWTRRQDCVVCVNACVEPARRNIMPGIVCERLDPVTMSRLGIDIIREELAQRHLYTAGSKEDLILTLEAYIQQQHESSPPVEANASASSGAASLTQDAPALQSCLAVPAATLPSNDGKDTARPVIFHPAV</sequence>
<name>A0A9J6G977_HAELO</name>
<reference evidence="1 2" key="1">
    <citation type="journal article" date="2020" name="Cell">
        <title>Large-Scale Comparative Analyses of Tick Genomes Elucidate Their Genetic Diversity and Vector Capacities.</title>
        <authorList>
            <consortium name="Tick Genome and Microbiome Consortium (TIGMIC)"/>
            <person name="Jia N."/>
            <person name="Wang J."/>
            <person name="Shi W."/>
            <person name="Du L."/>
            <person name="Sun Y."/>
            <person name="Zhan W."/>
            <person name="Jiang J.F."/>
            <person name="Wang Q."/>
            <person name="Zhang B."/>
            <person name="Ji P."/>
            <person name="Bell-Sakyi L."/>
            <person name="Cui X.M."/>
            <person name="Yuan T.T."/>
            <person name="Jiang B.G."/>
            <person name="Yang W.F."/>
            <person name="Lam T.T."/>
            <person name="Chang Q.C."/>
            <person name="Ding S.J."/>
            <person name="Wang X.J."/>
            <person name="Zhu J.G."/>
            <person name="Ruan X.D."/>
            <person name="Zhao L."/>
            <person name="Wei J.T."/>
            <person name="Ye R.Z."/>
            <person name="Que T.C."/>
            <person name="Du C.H."/>
            <person name="Zhou Y.H."/>
            <person name="Cheng J.X."/>
            <person name="Dai P.F."/>
            <person name="Guo W.B."/>
            <person name="Han X.H."/>
            <person name="Huang E.J."/>
            <person name="Li L.F."/>
            <person name="Wei W."/>
            <person name="Gao Y.C."/>
            <person name="Liu J.Z."/>
            <person name="Shao H.Z."/>
            <person name="Wang X."/>
            <person name="Wang C.C."/>
            <person name="Yang T.C."/>
            <person name="Huo Q.B."/>
            <person name="Li W."/>
            <person name="Chen H.Y."/>
            <person name="Chen S.E."/>
            <person name="Zhou L.G."/>
            <person name="Ni X.B."/>
            <person name="Tian J.H."/>
            <person name="Sheng Y."/>
            <person name="Liu T."/>
            <person name="Pan Y.S."/>
            <person name="Xia L.Y."/>
            <person name="Li J."/>
            <person name="Zhao F."/>
            <person name="Cao W.C."/>
        </authorList>
    </citation>
    <scope>NUCLEOTIDE SEQUENCE [LARGE SCALE GENOMIC DNA]</scope>
    <source>
        <strain evidence="1">HaeL-2018</strain>
    </source>
</reference>